<dbReference type="PANTHER" id="PTHR47635:SF2">
    <property type="entry name" value="LAMG-LIKE JELLYROLL FOLD DOMAIN-CONTAINING PROTEIN"/>
    <property type="match status" value="1"/>
</dbReference>
<dbReference type="OrthoDB" id="5623073at2"/>
<evidence type="ECO:0000313" key="4">
    <source>
        <dbReference type="Proteomes" id="UP000005744"/>
    </source>
</evidence>
<name>I3CG07_9GAMM</name>
<dbReference type="Gene3D" id="2.60.120.200">
    <property type="match status" value="1"/>
</dbReference>
<evidence type="ECO:0000313" key="3">
    <source>
        <dbReference type="EMBL" id="EIJ42550.1"/>
    </source>
</evidence>
<feature type="signal peptide" evidence="1">
    <location>
        <begin position="1"/>
        <end position="19"/>
    </location>
</feature>
<dbReference type="eggNOG" id="COG3291">
    <property type="taxonomic scope" value="Bacteria"/>
</dbReference>
<keyword evidence="1" id="KW-0732">Signal</keyword>
<dbReference type="InterPro" id="IPR035986">
    <property type="entry name" value="PKD_dom_sf"/>
</dbReference>
<dbReference type="Proteomes" id="UP000005744">
    <property type="component" value="Unassembled WGS sequence"/>
</dbReference>
<accession>I3CG07</accession>
<evidence type="ECO:0000259" key="2">
    <source>
        <dbReference type="PROSITE" id="PS50093"/>
    </source>
</evidence>
<evidence type="ECO:0000256" key="1">
    <source>
        <dbReference type="SAM" id="SignalP"/>
    </source>
</evidence>
<dbReference type="PANTHER" id="PTHR47635">
    <property type="entry name" value="CUB DOMAIN-CONTAINING PROTEIN"/>
    <property type="match status" value="1"/>
</dbReference>
<dbReference type="EMBL" id="JH600070">
    <property type="protein sequence ID" value="EIJ42550.1"/>
    <property type="molecule type" value="Genomic_DNA"/>
</dbReference>
<dbReference type="RefSeq" id="WP_002685589.1">
    <property type="nucleotide sequence ID" value="NZ_JH600070.1"/>
</dbReference>
<feature type="chain" id="PRO_5003669196" evidence="1">
    <location>
        <begin position="20"/>
        <end position="811"/>
    </location>
</feature>
<dbReference type="CDD" id="cd00146">
    <property type="entry name" value="PKD"/>
    <property type="match status" value="1"/>
</dbReference>
<dbReference type="Pfam" id="PF18911">
    <property type="entry name" value="PKD_4"/>
    <property type="match status" value="1"/>
</dbReference>
<sequence>MFYKAAVLSFLMLSNMVQAICPELDNLPRPDNNLVPKLAWGSDVDRNTLKQVACLNTTENFIGTSTATINSRVISSFNDIFEQFVVKGEANASYFVFTAKANASYEKVFRETQFSQSFVLEYDVSFGTADATLDSVNPLNATGLRYRNDACGFKRYCGNRYVCQTTKGANISVKMDFDFTSEYHKNEFKAGASLGIANLKICCKPFSGGFSAEVSKLSEATRKNGTLRIEAIQKGGNVEQLGRILGGTVFSCSLDNLAACTAALDGVANYVASNDFITGVRENPTVTDYKNCPYEYIPDVPSLPNEVTPEIEALRIKLSNIYKELLADRQKALDLLNLSLSTARQQQIKDLSVALETEAENIRQIGELCWNDLSNCSQKANQALLNLQAYDKNVLLPNPADGLVAYYPFNANALDESGNGNNGTVYGATLTKDRNGNPNSAYNFNGIDNYIKVSSSNIFDVNQHTIAAWVNLNTPNTCNYIVNKVTSNVFETIDFYVINRVGTHFATGTEINHGISGANVPSANEGFFGLTQLQSNQWFLAIMTYDMQQIRFYVDDKLDSSYARTGIIRTNYNDLFFGKHGGGSCYFNGSIDDIRIYNRALSDAEIKQLYETTETKLNQPPVAIFSSSNSNASTVNVDASFSTDPDGTLQRYEWSSSNGQFATGKTATFNFSNAGNYAITLTVTDDKGTTSQAVKNIIIQGTIGKSCTNAAITNCQASFSLETGQLCVPCVSVPTPLGSQIYAVELTQLNPLQLGFELNPLTLKPHNFKDSCLATYTGILNVPCTKVGTTTYNVDFTQRSNSLIFDVYNVR</sequence>
<reference evidence="3 4" key="1">
    <citation type="submission" date="2011-11" db="EMBL/GenBank/DDBJ databases">
        <title>Improved High-Quality Draft sequence of Beggiatoa alba B18lD.</title>
        <authorList>
            <consortium name="US DOE Joint Genome Institute"/>
            <person name="Lucas S."/>
            <person name="Han J."/>
            <person name="Lapidus A."/>
            <person name="Cheng J.-F."/>
            <person name="Goodwin L."/>
            <person name="Pitluck S."/>
            <person name="Peters L."/>
            <person name="Mikhailova N."/>
            <person name="Held B."/>
            <person name="Detter J.C."/>
            <person name="Han C."/>
            <person name="Tapia R."/>
            <person name="Land M."/>
            <person name="Hauser L."/>
            <person name="Kyrpides N."/>
            <person name="Ivanova N."/>
            <person name="Pagani I."/>
            <person name="Samuel K."/>
            <person name="Teske A."/>
            <person name="Mueller J."/>
            <person name="Woyke T."/>
        </authorList>
    </citation>
    <scope>NUCLEOTIDE SEQUENCE [LARGE SCALE GENOMIC DNA]</scope>
    <source>
        <strain evidence="3 4">B18LD</strain>
    </source>
</reference>
<dbReference type="SUPFAM" id="SSF49299">
    <property type="entry name" value="PKD domain"/>
    <property type="match status" value="1"/>
</dbReference>
<gene>
    <name evidence="3" type="ORF">BegalDRAFT_1672</name>
</gene>
<proteinExistence type="predicted"/>
<protein>
    <submittedName>
        <fullName evidence="3">PDK repeat-containing protein</fullName>
    </submittedName>
</protein>
<dbReference type="SMART" id="SM00089">
    <property type="entry name" value="PKD"/>
    <property type="match status" value="1"/>
</dbReference>
<dbReference type="Gene3D" id="2.60.40.10">
    <property type="entry name" value="Immunoglobulins"/>
    <property type="match status" value="1"/>
</dbReference>
<organism evidence="3 4">
    <name type="scientific">Beggiatoa alba B18LD</name>
    <dbReference type="NCBI Taxonomy" id="395493"/>
    <lineage>
        <taxon>Bacteria</taxon>
        <taxon>Pseudomonadati</taxon>
        <taxon>Pseudomonadota</taxon>
        <taxon>Gammaproteobacteria</taxon>
        <taxon>Thiotrichales</taxon>
        <taxon>Thiotrichaceae</taxon>
        <taxon>Beggiatoa</taxon>
    </lineage>
</organism>
<dbReference type="InterPro" id="IPR022409">
    <property type="entry name" value="PKD/Chitinase_dom"/>
</dbReference>
<feature type="domain" description="PKD" evidence="2">
    <location>
        <begin position="622"/>
        <end position="706"/>
    </location>
</feature>
<dbReference type="Pfam" id="PF13385">
    <property type="entry name" value="Laminin_G_3"/>
    <property type="match status" value="1"/>
</dbReference>
<dbReference type="eggNOG" id="COG4886">
    <property type="taxonomic scope" value="Bacteria"/>
</dbReference>
<keyword evidence="4" id="KW-1185">Reference proteome</keyword>
<dbReference type="InterPro" id="IPR000601">
    <property type="entry name" value="PKD_dom"/>
</dbReference>
<dbReference type="PROSITE" id="PS50093">
    <property type="entry name" value="PKD"/>
    <property type="match status" value="1"/>
</dbReference>
<dbReference type="AlphaFoldDB" id="I3CG07"/>
<dbReference type="SUPFAM" id="SSF49899">
    <property type="entry name" value="Concanavalin A-like lectins/glucanases"/>
    <property type="match status" value="1"/>
</dbReference>
<dbReference type="HOGENOM" id="CLU_347698_0_0_6"/>
<dbReference type="STRING" id="395493.BegalDRAFT_1672"/>
<dbReference type="InterPro" id="IPR013320">
    <property type="entry name" value="ConA-like_dom_sf"/>
</dbReference>
<dbReference type="InterPro" id="IPR013783">
    <property type="entry name" value="Ig-like_fold"/>
</dbReference>